<keyword evidence="2" id="KW-0378">Hydrolase</keyword>
<dbReference type="Proteomes" id="UP000309133">
    <property type="component" value="Unassembled WGS sequence"/>
</dbReference>
<dbReference type="SUPFAM" id="SSF53474">
    <property type="entry name" value="alpha/beta-Hydrolases"/>
    <property type="match status" value="1"/>
</dbReference>
<dbReference type="PANTHER" id="PTHR37017:SF11">
    <property type="entry name" value="ESTERASE_LIPASE_THIOESTERASE DOMAIN-CONTAINING PROTEIN"/>
    <property type="match status" value="1"/>
</dbReference>
<keyword evidence="3" id="KW-1185">Reference proteome</keyword>
<dbReference type="EMBL" id="SSSM01000003">
    <property type="protein sequence ID" value="THG31787.1"/>
    <property type="molecule type" value="Genomic_DNA"/>
</dbReference>
<protein>
    <submittedName>
        <fullName evidence="2">Alpha/beta hydrolase</fullName>
    </submittedName>
</protein>
<reference evidence="2 3" key="1">
    <citation type="submission" date="2019-04" db="EMBL/GenBank/DDBJ databases">
        <authorList>
            <person name="Jiang L."/>
        </authorList>
    </citation>
    <scope>NUCLEOTIDE SEQUENCE [LARGE SCALE GENOMIC DNA]</scope>
    <source>
        <strain evidence="2 3">YIM 131853</strain>
    </source>
</reference>
<dbReference type="Gene3D" id="3.40.50.1820">
    <property type="entry name" value="alpha/beta hydrolase"/>
    <property type="match status" value="1"/>
</dbReference>
<feature type="domain" description="AB hydrolase-1" evidence="1">
    <location>
        <begin position="3"/>
        <end position="225"/>
    </location>
</feature>
<comment type="caution">
    <text evidence="2">The sequence shown here is derived from an EMBL/GenBank/DDBJ whole genome shotgun (WGS) entry which is preliminary data.</text>
</comment>
<dbReference type="Pfam" id="PF12697">
    <property type="entry name" value="Abhydrolase_6"/>
    <property type="match status" value="1"/>
</dbReference>
<dbReference type="InterPro" id="IPR052897">
    <property type="entry name" value="Sec-Metab_Biosynth_Hydrolase"/>
</dbReference>
<dbReference type="OrthoDB" id="9773549at2"/>
<dbReference type="RefSeq" id="WP_136426907.1">
    <property type="nucleotide sequence ID" value="NZ_SSSM01000003.1"/>
</dbReference>
<proteinExistence type="predicted"/>
<dbReference type="PANTHER" id="PTHR37017">
    <property type="entry name" value="AB HYDROLASE-1 DOMAIN-CONTAINING PROTEIN-RELATED"/>
    <property type="match status" value="1"/>
</dbReference>
<dbReference type="GO" id="GO:0016787">
    <property type="term" value="F:hydrolase activity"/>
    <property type="evidence" value="ECO:0007669"/>
    <property type="project" value="UniProtKB-KW"/>
</dbReference>
<evidence type="ECO:0000259" key="1">
    <source>
        <dbReference type="Pfam" id="PF12697"/>
    </source>
</evidence>
<dbReference type="AlphaFoldDB" id="A0A4V3WTF8"/>
<organism evidence="2 3">
    <name type="scientific">Naasia lichenicola</name>
    <dbReference type="NCBI Taxonomy" id="2565933"/>
    <lineage>
        <taxon>Bacteria</taxon>
        <taxon>Bacillati</taxon>
        <taxon>Actinomycetota</taxon>
        <taxon>Actinomycetes</taxon>
        <taxon>Micrococcales</taxon>
        <taxon>Microbacteriaceae</taxon>
        <taxon>Naasia</taxon>
    </lineage>
</organism>
<accession>A0A4V3WTF8</accession>
<gene>
    <name evidence="2" type="ORF">E6C64_06960</name>
</gene>
<dbReference type="InterPro" id="IPR029058">
    <property type="entry name" value="AB_hydrolase_fold"/>
</dbReference>
<evidence type="ECO:0000313" key="3">
    <source>
        <dbReference type="Proteomes" id="UP000309133"/>
    </source>
</evidence>
<name>A0A4V3WTF8_9MICO</name>
<evidence type="ECO:0000313" key="2">
    <source>
        <dbReference type="EMBL" id="THG31787.1"/>
    </source>
</evidence>
<dbReference type="InterPro" id="IPR000073">
    <property type="entry name" value="AB_hydrolase_1"/>
</dbReference>
<sequence>MNIVLVPGFWLDGSSWDEVARPIRLAGHEVIALTPPGRDSLGADRAGIGIADHVAAVVDAIDGIDGHVVLVGHSGGGPTIYGAVDARPQRVVRTIYVDSFPLPDGFPINDSLPAVGDSIPLPPWDFFQEADLVDLDEDLRESFRARAIPEARRVAYDRQSLSDESRRHVPATVITCEFPIAQIEAFIAQEVPMVAELAALKDVEYVELPTGHWPQFTKPEELAEAILAALR</sequence>